<keyword evidence="1" id="KW-0808">Transferase</keyword>
<dbReference type="InterPro" id="IPR043137">
    <property type="entry name" value="GGT_ssub_C"/>
</dbReference>
<proteinExistence type="predicted"/>
<comment type="caution">
    <text evidence="1">The sequence shown here is derived from an EMBL/GenBank/DDBJ whole genome shotgun (WGS) entry which is preliminary data.</text>
</comment>
<dbReference type="InterPro" id="IPR043138">
    <property type="entry name" value="GGT_lsub"/>
</dbReference>
<dbReference type="GO" id="GO:0016740">
    <property type="term" value="F:transferase activity"/>
    <property type="evidence" value="ECO:0007669"/>
    <property type="project" value="UniProtKB-KW"/>
</dbReference>
<evidence type="ECO:0000313" key="1">
    <source>
        <dbReference type="EMBL" id="TQE99710.1"/>
    </source>
</evidence>
<dbReference type="AlphaFoldDB" id="A0A540VSH1"/>
<sequence>MIPTFSPDYPYPSRRSSAFARDGMVATSQPLASQIGQSMLARGGNAVDAAIATAAALTVVEPTGCGIGSDSFAMVWIQAECDGQGKLFGMNASGRSPASLTRDAVYARGLDAMPMYGWLPVTVPGAPASWAALSERFGKLDFGTLLEPAVRLANDGAPISPIISRLWTKAAERFRQSLDKPETAHWFDCFTEDGRAPGPGELYRNPALGATLATLAGDHCRSLYNGRLADRIHAFSRETDGFLTGQDMEEFRVQWVEPISISYRGFDVWEIPPNGVGLVTLASLRMLEAFDLHDRSDPAKVHRQIEALKLAYVDGNTYIADPDWMRVGVRAMLDERYLERRRAMIRNQAMTPVAGQPQGSETVYLATADADGNMVSFIQSNFHGFGSGVVIPGTGISMQNRGQGFSLDPEHPNALEPRKRSRHTIIPGFLTWNGSALGPFGVMGGVMQPQGHLQAVMNMVDCGLNPQAALDAPRWMWTGGQRVSLEGEFPTAMARHLVDRGHDVCVDLDTTIFGRGQVIVRDPDSGVYHGGCDWRTDSSISVI</sequence>
<dbReference type="InterPro" id="IPR029055">
    <property type="entry name" value="Ntn_hydrolases_N"/>
</dbReference>
<dbReference type="Gene3D" id="1.10.246.130">
    <property type="match status" value="1"/>
</dbReference>
<organism evidence="1 2">
    <name type="scientific">Spiribacter salinus</name>
    <dbReference type="NCBI Taxonomy" id="1335746"/>
    <lineage>
        <taxon>Bacteria</taxon>
        <taxon>Pseudomonadati</taxon>
        <taxon>Pseudomonadota</taxon>
        <taxon>Gammaproteobacteria</taxon>
        <taxon>Chromatiales</taxon>
        <taxon>Ectothiorhodospiraceae</taxon>
        <taxon>Spiribacter</taxon>
    </lineage>
</organism>
<gene>
    <name evidence="1" type="ORF">FKY71_07165</name>
</gene>
<dbReference type="PRINTS" id="PR01210">
    <property type="entry name" value="GGTRANSPTASE"/>
</dbReference>
<name>A0A540VSH1_9GAMM</name>
<dbReference type="InterPro" id="IPR052896">
    <property type="entry name" value="GGT-like_enzyme"/>
</dbReference>
<dbReference type="Gene3D" id="3.60.20.40">
    <property type="match status" value="1"/>
</dbReference>
<protein>
    <submittedName>
        <fullName evidence="1">Gamma-glutamyltransferase family protein</fullName>
    </submittedName>
</protein>
<dbReference type="PANTHER" id="PTHR43881">
    <property type="entry name" value="GAMMA-GLUTAMYLTRANSPEPTIDASE (AFU_ORTHOLOGUE AFUA_4G13580)"/>
    <property type="match status" value="1"/>
</dbReference>
<dbReference type="EMBL" id="VIFK01000043">
    <property type="protein sequence ID" value="TQE99710.1"/>
    <property type="molecule type" value="Genomic_DNA"/>
</dbReference>
<dbReference type="Pfam" id="PF01019">
    <property type="entry name" value="G_glu_transpept"/>
    <property type="match status" value="1"/>
</dbReference>
<dbReference type="Proteomes" id="UP000315400">
    <property type="component" value="Unassembled WGS sequence"/>
</dbReference>
<reference evidence="1 2" key="1">
    <citation type="submission" date="2019-06" db="EMBL/GenBank/DDBJ databases">
        <title>Metagenome assembled Genome of Spiribacter salinus SL48-SHIP from the microbial mat of Salt Lake 48 (Novosibirsk region, Russia).</title>
        <authorList>
            <person name="Shipova A."/>
            <person name="Rozanov A.S."/>
            <person name="Bryanskaya A.V."/>
            <person name="Peltek S.E."/>
        </authorList>
    </citation>
    <scope>NUCLEOTIDE SEQUENCE [LARGE SCALE GENOMIC DNA]</scope>
    <source>
        <strain evidence="1">SL48-SHIP-2</strain>
    </source>
</reference>
<accession>A0A540VSH1</accession>
<dbReference type="SUPFAM" id="SSF56235">
    <property type="entry name" value="N-terminal nucleophile aminohydrolases (Ntn hydrolases)"/>
    <property type="match status" value="1"/>
</dbReference>
<evidence type="ECO:0000313" key="2">
    <source>
        <dbReference type="Proteomes" id="UP000315400"/>
    </source>
</evidence>
<dbReference type="PANTHER" id="PTHR43881:SF1">
    <property type="entry name" value="GAMMA-GLUTAMYLTRANSPEPTIDASE (AFU_ORTHOLOGUE AFUA_4G13580)"/>
    <property type="match status" value="1"/>
</dbReference>